<keyword evidence="1" id="KW-1133">Transmembrane helix</keyword>
<sequence length="331" mass="36817">MSDSNRSGLIEFKNNLISIKDALVGSFLREGPPTSNRSRAAVMANNFFLHVQGAKTHLNTLRPGYTLGLGLISFYLLAITFISGALLMIYYSPSVETAYNSVKDINYVVFMGKLLRNMHKWAGEGMIIAVLLHMARVFYTSSYKKGREFNWLIGIVLLVLTFILNFTGYLLPWDQLSYWALVIGSNIAQSPKEITDILGITGLFDIGAFQKELFIGGTTPGQATLVRVYFFHIMLLPAILTTFMGVHFWRIRKDGGLTVPDNFSPKKSSPASARSLPSVKSYGLMALVKSKTPAVDIDTENTVMSWPHLLRAEVAVFMLCLAAVIVYAFYI</sequence>
<organism evidence="3">
    <name type="scientific">marine sediment metagenome</name>
    <dbReference type="NCBI Taxonomy" id="412755"/>
    <lineage>
        <taxon>unclassified sequences</taxon>
        <taxon>metagenomes</taxon>
        <taxon>ecological metagenomes</taxon>
    </lineage>
</organism>
<dbReference type="GO" id="GO:0016491">
    <property type="term" value="F:oxidoreductase activity"/>
    <property type="evidence" value="ECO:0007669"/>
    <property type="project" value="InterPro"/>
</dbReference>
<dbReference type="AlphaFoldDB" id="A0A0F9JSX6"/>
<reference evidence="3" key="1">
    <citation type="journal article" date="2015" name="Nature">
        <title>Complex archaea that bridge the gap between prokaryotes and eukaryotes.</title>
        <authorList>
            <person name="Spang A."/>
            <person name="Saw J.H."/>
            <person name="Jorgensen S.L."/>
            <person name="Zaremba-Niedzwiedzka K."/>
            <person name="Martijn J."/>
            <person name="Lind A.E."/>
            <person name="van Eijk R."/>
            <person name="Schleper C."/>
            <person name="Guy L."/>
            <person name="Ettema T.J."/>
        </authorList>
    </citation>
    <scope>NUCLEOTIDE SEQUENCE</scope>
</reference>
<dbReference type="GO" id="GO:0009055">
    <property type="term" value="F:electron transfer activity"/>
    <property type="evidence" value="ECO:0007669"/>
    <property type="project" value="InterPro"/>
</dbReference>
<name>A0A0F9JSX6_9ZZZZ</name>
<dbReference type="GO" id="GO:0022904">
    <property type="term" value="P:respiratory electron transport chain"/>
    <property type="evidence" value="ECO:0007669"/>
    <property type="project" value="InterPro"/>
</dbReference>
<gene>
    <name evidence="3" type="ORF">LCGC14_1489830</name>
</gene>
<accession>A0A0F9JSX6</accession>
<evidence type="ECO:0000259" key="2">
    <source>
        <dbReference type="PROSITE" id="PS51002"/>
    </source>
</evidence>
<dbReference type="PANTHER" id="PTHR19271:SF16">
    <property type="entry name" value="CYTOCHROME B"/>
    <property type="match status" value="1"/>
</dbReference>
<dbReference type="Pfam" id="PF13631">
    <property type="entry name" value="Cytochrom_B_N_2"/>
    <property type="match status" value="1"/>
</dbReference>
<feature type="transmembrane region" description="Helical" evidence="1">
    <location>
        <begin position="65"/>
        <end position="91"/>
    </location>
</feature>
<keyword evidence="1" id="KW-0472">Membrane</keyword>
<dbReference type="InterPro" id="IPR016174">
    <property type="entry name" value="Di-haem_cyt_TM"/>
</dbReference>
<feature type="domain" description="Cytochrome b/b6 N-terminal region profile" evidence="2">
    <location>
        <begin position="24"/>
        <end position="260"/>
    </location>
</feature>
<dbReference type="EMBL" id="LAZR01010702">
    <property type="protein sequence ID" value="KKM65576.1"/>
    <property type="molecule type" value="Genomic_DNA"/>
</dbReference>
<dbReference type="InterPro" id="IPR027387">
    <property type="entry name" value="Cytb/b6-like_sf"/>
</dbReference>
<evidence type="ECO:0000313" key="3">
    <source>
        <dbReference type="EMBL" id="KKM65576.1"/>
    </source>
</evidence>
<feature type="transmembrane region" description="Helical" evidence="1">
    <location>
        <begin position="121"/>
        <end position="139"/>
    </location>
</feature>
<evidence type="ECO:0000256" key="1">
    <source>
        <dbReference type="SAM" id="Phobius"/>
    </source>
</evidence>
<dbReference type="GO" id="GO:0016020">
    <property type="term" value="C:membrane"/>
    <property type="evidence" value="ECO:0007669"/>
    <property type="project" value="InterPro"/>
</dbReference>
<comment type="caution">
    <text evidence="3">The sequence shown here is derived from an EMBL/GenBank/DDBJ whole genome shotgun (WGS) entry which is preliminary data.</text>
</comment>
<dbReference type="SUPFAM" id="SSF81342">
    <property type="entry name" value="Transmembrane di-heme cytochromes"/>
    <property type="match status" value="1"/>
</dbReference>
<dbReference type="PROSITE" id="PS51002">
    <property type="entry name" value="CYTB_NTER"/>
    <property type="match status" value="1"/>
</dbReference>
<keyword evidence="1" id="KW-0812">Transmembrane</keyword>
<feature type="transmembrane region" description="Helical" evidence="1">
    <location>
        <begin position="309"/>
        <end position="330"/>
    </location>
</feature>
<dbReference type="Gene3D" id="1.20.810.10">
    <property type="entry name" value="Cytochrome Bc1 Complex, Chain C"/>
    <property type="match status" value="1"/>
</dbReference>
<proteinExistence type="predicted"/>
<dbReference type="PANTHER" id="PTHR19271">
    <property type="entry name" value="CYTOCHROME B"/>
    <property type="match status" value="1"/>
</dbReference>
<feature type="transmembrane region" description="Helical" evidence="1">
    <location>
        <begin position="229"/>
        <end position="249"/>
    </location>
</feature>
<protein>
    <recommendedName>
        <fullName evidence="2">Cytochrome b/b6 N-terminal region profile domain-containing protein</fullName>
    </recommendedName>
</protein>
<feature type="transmembrane region" description="Helical" evidence="1">
    <location>
        <begin position="151"/>
        <end position="171"/>
    </location>
</feature>
<dbReference type="InterPro" id="IPR005797">
    <property type="entry name" value="Cyt_b/b6_N"/>
</dbReference>
<feature type="non-terminal residue" evidence="3">
    <location>
        <position position="331"/>
    </location>
</feature>